<dbReference type="Proteomes" id="UP000319148">
    <property type="component" value="Unassembled WGS sequence"/>
</dbReference>
<proteinExistence type="predicted"/>
<dbReference type="Pfam" id="PF01757">
    <property type="entry name" value="Acyl_transf_3"/>
    <property type="match status" value="1"/>
</dbReference>
<evidence type="ECO:0000259" key="2">
    <source>
        <dbReference type="Pfam" id="PF01757"/>
    </source>
</evidence>
<feature type="transmembrane region" description="Helical" evidence="1">
    <location>
        <begin position="145"/>
        <end position="164"/>
    </location>
</feature>
<gene>
    <name evidence="3" type="ORF">FIV46_05720</name>
</gene>
<dbReference type="EMBL" id="VFIY01000005">
    <property type="protein sequence ID" value="TPD61708.1"/>
    <property type="molecule type" value="Genomic_DNA"/>
</dbReference>
<dbReference type="PANTHER" id="PTHR36927:SF3">
    <property type="entry name" value="GLUCANS BIOSYNTHESIS PROTEIN C"/>
    <property type="match status" value="1"/>
</dbReference>
<feature type="transmembrane region" description="Helical" evidence="1">
    <location>
        <begin position="176"/>
        <end position="195"/>
    </location>
</feature>
<feature type="transmembrane region" description="Helical" evidence="1">
    <location>
        <begin position="91"/>
        <end position="109"/>
    </location>
</feature>
<keyword evidence="1" id="KW-0472">Membrane</keyword>
<dbReference type="RefSeq" id="WP_139939312.1">
    <property type="nucleotide sequence ID" value="NZ_JBHSYP010000003.1"/>
</dbReference>
<dbReference type="PANTHER" id="PTHR36927">
    <property type="entry name" value="BLR4337 PROTEIN"/>
    <property type="match status" value="1"/>
</dbReference>
<evidence type="ECO:0000313" key="4">
    <source>
        <dbReference type="Proteomes" id="UP000319148"/>
    </source>
</evidence>
<feature type="transmembrane region" description="Helical" evidence="1">
    <location>
        <begin position="244"/>
        <end position="266"/>
    </location>
</feature>
<feature type="transmembrane region" description="Helical" evidence="1">
    <location>
        <begin position="51"/>
        <end position="70"/>
    </location>
</feature>
<dbReference type="GO" id="GO:0016747">
    <property type="term" value="F:acyltransferase activity, transferring groups other than amino-acyl groups"/>
    <property type="evidence" value="ECO:0007669"/>
    <property type="project" value="InterPro"/>
</dbReference>
<feature type="transmembrane region" description="Helical" evidence="1">
    <location>
        <begin position="316"/>
        <end position="334"/>
    </location>
</feature>
<dbReference type="InterPro" id="IPR050623">
    <property type="entry name" value="Glucan_succinyl_AcylTrfase"/>
</dbReference>
<name>A0A501PNH0_9PROT</name>
<keyword evidence="4" id="KW-1185">Reference proteome</keyword>
<keyword evidence="1" id="KW-1133">Transmembrane helix</keyword>
<feature type="transmembrane region" description="Helical" evidence="1">
    <location>
        <begin position="215"/>
        <end position="232"/>
    </location>
</feature>
<dbReference type="OrthoDB" id="9809782at2"/>
<organism evidence="3 4">
    <name type="scientific">Emcibacter nanhaiensis</name>
    <dbReference type="NCBI Taxonomy" id="1505037"/>
    <lineage>
        <taxon>Bacteria</taxon>
        <taxon>Pseudomonadati</taxon>
        <taxon>Pseudomonadota</taxon>
        <taxon>Alphaproteobacteria</taxon>
        <taxon>Emcibacterales</taxon>
        <taxon>Emcibacteraceae</taxon>
        <taxon>Emcibacter</taxon>
    </lineage>
</organism>
<accession>A0A501PNH0</accession>
<feature type="transmembrane region" description="Helical" evidence="1">
    <location>
        <begin position="12"/>
        <end position="31"/>
    </location>
</feature>
<feature type="transmembrane region" description="Helical" evidence="1">
    <location>
        <begin position="346"/>
        <end position="365"/>
    </location>
</feature>
<reference evidence="4" key="1">
    <citation type="submission" date="2019-06" db="EMBL/GenBank/DDBJ databases">
        <title>The complete genome of Emcibacter congregatus ZYLT.</title>
        <authorList>
            <person name="Zhao Z."/>
        </authorList>
    </citation>
    <scope>NUCLEOTIDE SEQUENCE [LARGE SCALE GENOMIC DNA]</scope>
    <source>
        <strain evidence="4">MCCC 1A06723</strain>
    </source>
</reference>
<dbReference type="AlphaFoldDB" id="A0A501PNH0"/>
<protein>
    <recommendedName>
        <fullName evidence="2">Acyltransferase 3 domain-containing protein</fullName>
    </recommendedName>
</protein>
<sequence length="394" mass="45048">MDRNSTRRYDLDWIRVIAFGILIFYHIGMFFNSEGWHVKSVHMNDTLDHFMWLSSAFRMSLLFLISGVALRYAVDKNGSVARFAVRRFGRLFIPLLFGILVIVTPQSYFQLLATGEITPGYLEFYGRYLSADGNFSIIVPTWNHLWYVAYLLAYTMLLLPLLPAVRKLADVLDRPWFGALMGGGRLFILPATLFITYRFTTDIAFPQTYALWGDWGAHARYGSYFLIGFLLAKNSTFWDVLARTWRIAAVGTVLLAVSLFLLWANWDNWFGGITWIENIVRAMYPLYAWVTIMAILGAGQTYLNRPGKLLSYCTEAVFPWYILHQTLIVLAGVMVDPMGLGVWSEFLVILTVTAGGCLLLHEYVIRRTPLLRPLFGVPMKARERRASAQPQLAE</sequence>
<feature type="domain" description="Acyltransferase 3" evidence="2">
    <location>
        <begin position="9"/>
        <end position="361"/>
    </location>
</feature>
<dbReference type="InterPro" id="IPR002656">
    <property type="entry name" value="Acyl_transf_3_dom"/>
</dbReference>
<keyword evidence="1" id="KW-0812">Transmembrane</keyword>
<comment type="caution">
    <text evidence="3">The sequence shown here is derived from an EMBL/GenBank/DDBJ whole genome shotgun (WGS) entry which is preliminary data.</text>
</comment>
<evidence type="ECO:0000256" key="1">
    <source>
        <dbReference type="SAM" id="Phobius"/>
    </source>
</evidence>
<evidence type="ECO:0000313" key="3">
    <source>
        <dbReference type="EMBL" id="TPD61708.1"/>
    </source>
</evidence>
<feature type="transmembrane region" description="Helical" evidence="1">
    <location>
        <begin position="286"/>
        <end position="304"/>
    </location>
</feature>